<evidence type="ECO:0000259" key="7">
    <source>
        <dbReference type="Pfam" id="PF08340"/>
    </source>
</evidence>
<proteinExistence type="inferred from homology"/>
<evidence type="ECO:0000256" key="4">
    <source>
        <dbReference type="ARBA" id="ARBA00022801"/>
    </source>
</evidence>
<protein>
    <submittedName>
        <fullName evidence="8">YicC family protein</fullName>
    </submittedName>
</protein>
<evidence type="ECO:0000256" key="5">
    <source>
        <dbReference type="ARBA" id="ARBA00035648"/>
    </source>
</evidence>
<evidence type="ECO:0000256" key="3">
    <source>
        <dbReference type="ARBA" id="ARBA00022759"/>
    </source>
</evidence>
<keyword evidence="4" id="KW-0378">Hydrolase</keyword>
<comment type="cofactor">
    <cofactor evidence="1">
        <name>a divalent metal cation</name>
        <dbReference type="ChEBI" id="CHEBI:60240"/>
    </cofactor>
</comment>
<feature type="domain" description="Endoribonuclease YicC-like C-terminal" evidence="7">
    <location>
        <begin position="174"/>
        <end position="286"/>
    </location>
</feature>
<keyword evidence="3" id="KW-0255">Endonuclease</keyword>
<feature type="domain" description="Endoribonuclease YicC-like N-terminal" evidence="6">
    <location>
        <begin position="1"/>
        <end position="150"/>
    </location>
</feature>
<gene>
    <name evidence="8" type="ORF">KACHI17_15540</name>
</gene>
<sequence>MTGYGRAEQTLADKTYLVEVRSLNGKQFDLRLTIPSLLKPFEFEIRNILNEGLQRGSVECSITIKQNGASKPVSINKELAKAYYQPVAELADELQLQKGDILSTILKLPDVITPSTEMITDDEWKSFEKVLKEAILQLNEHRKDEGRSLEADLNQRLANIEAHQLMITTLEPLRRGKIKEGIIKVLEENVGKENYDPNRMEQELIYYIEKIDISEEQVRLKNHCDYFRSILAEKETSKGKKLSFILQEFGREINTMGSKAYDSQIQQCVILMKDELEKAKEQILNVL</sequence>
<dbReference type="GO" id="GO:0016787">
    <property type="term" value="F:hydrolase activity"/>
    <property type="evidence" value="ECO:0007669"/>
    <property type="project" value="UniProtKB-KW"/>
</dbReference>
<dbReference type="InterPro" id="IPR013551">
    <property type="entry name" value="YicC-like_C"/>
</dbReference>
<reference evidence="8" key="1">
    <citation type="submission" date="2024-02" db="EMBL/GenBank/DDBJ databases">
        <title>Sediminibacterium planktonica sp. nov. and Sediminibacterium longus sp. nov., isolated from surface lake and river water.</title>
        <authorList>
            <person name="Watanabe K."/>
            <person name="Takemine S."/>
            <person name="Ishii Y."/>
            <person name="Ogata Y."/>
            <person name="Shindo C."/>
            <person name="Suda W."/>
        </authorList>
    </citation>
    <scope>NUCLEOTIDE SEQUENCE</scope>
    <source>
        <strain evidence="8">KACHI17</strain>
    </source>
</reference>
<evidence type="ECO:0000256" key="2">
    <source>
        <dbReference type="ARBA" id="ARBA00022722"/>
    </source>
</evidence>
<dbReference type="InterPro" id="IPR013527">
    <property type="entry name" value="YicC-like_N"/>
</dbReference>
<dbReference type="InterPro" id="IPR005229">
    <property type="entry name" value="YicC/YloC-like"/>
</dbReference>
<evidence type="ECO:0000256" key="1">
    <source>
        <dbReference type="ARBA" id="ARBA00001968"/>
    </source>
</evidence>
<dbReference type="PANTHER" id="PTHR30636">
    <property type="entry name" value="UPF0701 PROTEIN YICC"/>
    <property type="match status" value="1"/>
</dbReference>
<organism evidence="8">
    <name type="scientific">Sediminibacterium sp. KACHI17</name>
    <dbReference type="NCBI Taxonomy" id="1751071"/>
    <lineage>
        <taxon>Bacteria</taxon>
        <taxon>Pseudomonadati</taxon>
        <taxon>Bacteroidota</taxon>
        <taxon>Chitinophagia</taxon>
        <taxon>Chitinophagales</taxon>
        <taxon>Chitinophagaceae</taxon>
        <taxon>Sediminibacterium</taxon>
    </lineage>
</organism>
<dbReference type="GO" id="GO:0004521">
    <property type="term" value="F:RNA endonuclease activity"/>
    <property type="evidence" value="ECO:0007669"/>
    <property type="project" value="InterPro"/>
</dbReference>
<comment type="similarity">
    <text evidence="5">Belongs to the YicC/YloC family.</text>
</comment>
<dbReference type="PANTHER" id="PTHR30636:SF3">
    <property type="entry name" value="UPF0701 PROTEIN YICC"/>
    <property type="match status" value="1"/>
</dbReference>
<dbReference type="AlphaFoldDB" id="A0AAT9GJ86"/>
<dbReference type="Pfam" id="PF03755">
    <property type="entry name" value="YicC-like_N"/>
    <property type="match status" value="1"/>
</dbReference>
<dbReference type="Pfam" id="PF08340">
    <property type="entry name" value="YicC-like_C"/>
    <property type="match status" value="1"/>
</dbReference>
<name>A0AAT9GJ86_9BACT</name>
<dbReference type="EMBL" id="AP029612">
    <property type="protein sequence ID" value="BFG70673.1"/>
    <property type="molecule type" value="Genomic_DNA"/>
</dbReference>
<keyword evidence="2" id="KW-0540">Nuclease</keyword>
<accession>A0AAT9GJ86</accession>
<evidence type="ECO:0000259" key="6">
    <source>
        <dbReference type="Pfam" id="PF03755"/>
    </source>
</evidence>
<evidence type="ECO:0000313" key="8">
    <source>
        <dbReference type="EMBL" id="BFG70673.1"/>
    </source>
</evidence>
<dbReference type="NCBIfam" id="TIGR00255">
    <property type="entry name" value="YicC/YloC family endoribonuclease"/>
    <property type="match status" value="1"/>
</dbReference>